<proteinExistence type="predicted"/>
<keyword evidence="3" id="KW-1185">Reference proteome</keyword>
<feature type="region of interest" description="Disordered" evidence="1">
    <location>
        <begin position="14"/>
        <end position="36"/>
    </location>
</feature>
<evidence type="ECO:0000256" key="1">
    <source>
        <dbReference type="SAM" id="MobiDB-lite"/>
    </source>
</evidence>
<dbReference type="GeneID" id="68115890"/>
<protein>
    <submittedName>
        <fullName evidence="2">Uncharacterized protein</fullName>
    </submittedName>
</protein>
<comment type="caution">
    <text evidence="2">The sequence shown here is derived from an EMBL/GenBank/DDBJ whole genome shotgun (WGS) entry which is preliminary data.</text>
</comment>
<dbReference type="AlphaFoldDB" id="A0A6A5BGA3"/>
<organism evidence="2 3">
    <name type="scientific">Naegleria fowleri</name>
    <name type="common">Brain eating amoeba</name>
    <dbReference type="NCBI Taxonomy" id="5763"/>
    <lineage>
        <taxon>Eukaryota</taxon>
        <taxon>Discoba</taxon>
        <taxon>Heterolobosea</taxon>
        <taxon>Tetramitia</taxon>
        <taxon>Eutetramitia</taxon>
        <taxon>Vahlkampfiidae</taxon>
        <taxon>Naegleria</taxon>
    </lineage>
</organism>
<dbReference type="VEuPathDB" id="AmoebaDB:FDP41_008672"/>
<reference evidence="2 3" key="1">
    <citation type="journal article" date="2019" name="Sci. Rep.">
        <title>Nanopore sequencing improves the draft genome of the human pathogenic amoeba Naegleria fowleri.</title>
        <authorList>
            <person name="Liechti N."/>
            <person name="Schurch N."/>
            <person name="Bruggmann R."/>
            <person name="Wittwer M."/>
        </authorList>
    </citation>
    <scope>NUCLEOTIDE SEQUENCE [LARGE SCALE GENOMIC DNA]</scope>
    <source>
        <strain evidence="2 3">ATCC 30894</strain>
    </source>
</reference>
<accession>A0A6A5BGA3</accession>
<evidence type="ECO:0000313" key="3">
    <source>
        <dbReference type="Proteomes" id="UP000444721"/>
    </source>
</evidence>
<sequence>MGVKRDLDFFFPTETTTSELGSDDDENLNQNHHQPISKKTKIMGQVILADELDTYELDVETLVVNSFDHQYDDREDDRKDDKPDVLSLQNNYIKEQMDSASSKNIIPFEADDEESCSSEDGFDDADFDHLFESNEEENEFEEVHEPSDSYICYCGKRVEACICRFV</sequence>
<dbReference type="VEuPathDB" id="AmoebaDB:NF0022910"/>
<dbReference type="RefSeq" id="XP_044557721.1">
    <property type="nucleotide sequence ID" value="XM_044712551.1"/>
</dbReference>
<dbReference type="EMBL" id="VFQX01000063">
    <property type="protein sequence ID" value="KAF0973008.1"/>
    <property type="molecule type" value="Genomic_DNA"/>
</dbReference>
<name>A0A6A5BGA3_NAEFO</name>
<gene>
    <name evidence="2" type="ORF">FDP41_008672</name>
</gene>
<dbReference type="Proteomes" id="UP000444721">
    <property type="component" value="Unassembled WGS sequence"/>
</dbReference>
<evidence type="ECO:0000313" key="2">
    <source>
        <dbReference type="EMBL" id="KAF0973008.1"/>
    </source>
</evidence>
<dbReference type="VEuPathDB" id="AmoebaDB:NfTy_007880"/>